<dbReference type="AlphaFoldDB" id="A0A9D5M240"/>
<dbReference type="GO" id="GO:0042956">
    <property type="term" value="P:maltodextrin transmembrane transport"/>
    <property type="evidence" value="ECO:0007669"/>
    <property type="project" value="TreeGrafter"/>
</dbReference>
<dbReference type="PANTHER" id="PTHR30061:SF50">
    <property type="entry name" value="MALTOSE_MALTODEXTRIN-BINDING PERIPLASMIC PROTEIN"/>
    <property type="match status" value="1"/>
</dbReference>
<comment type="similarity">
    <text evidence="1">Belongs to the bacterial solute-binding protein 1 family.</text>
</comment>
<gene>
    <name evidence="6" type="ORF">INF28_10505</name>
</gene>
<comment type="caution">
    <text evidence="6">The sequence shown here is derived from an EMBL/GenBank/DDBJ whole genome shotgun (WGS) entry which is preliminary data.</text>
</comment>
<sequence length="397" mass="45685">MKKLLLYGVCFLLIICVIIVIIISKTTDDEGKSVVGDTNPVEISVAVRKDESGHIQRVKREFEQLNQNIRVKLIELPAQSDDAYRILISALNSGMQMFDVCEIEDVWIGELASRQCIMDLSHLEANYHELLPEAVSGLEYNDRLYAAPYEMDLNLLFYLRDTVEEEEKFILNNSADSISLPIDICDETLLNDEMICMIMELSNYFNNDTEMAVRCYKWIIANNSDNIKEGKDLITTFKLKECYALWTDASNKNKLDSGYSKVTGLYGIRELRNSKGEPISVLKRSGLAINSQTEKYDEALRFIEFCTSESNQKRQSMEKNNLPIRYEFYNDPVVLDAVTYANDMKDQISKLDERPCREDYMIKTEEIKQTMKRYLIGEIGADIAATQINELEINNFK</sequence>
<name>A0A9D5M240_9FIRM</name>
<dbReference type="GO" id="GO:0055052">
    <property type="term" value="C:ATP-binding cassette (ABC) transporter complex, substrate-binding subunit-containing"/>
    <property type="evidence" value="ECO:0007669"/>
    <property type="project" value="TreeGrafter"/>
</dbReference>
<keyword evidence="3" id="KW-0732">Signal</keyword>
<evidence type="ECO:0000256" key="5">
    <source>
        <dbReference type="SAM" id="Phobius"/>
    </source>
</evidence>
<evidence type="ECO:0000256" key="1">
    <source>
        <dbReference type="ARBA" id="ARBA00008520"/>
    </source>
</evidence>
<evidence type="ECO:0000256" key="4">
    <source>
        <dbReference type="SAM" id="Coils"/>
    </source>
</evidence>
<keyword evidence="5" id="KW-0472">Membrane</keyword>
<dbReference type="SUPFAM" id="SSF53850">
    <property type="entry name" value="Periplasmic binding protein-like II"/>
    <property type="match status" value="1"/>
</dbReference>
<reference evidence="6" key="1">
    <citation type="submission" date="2020-10" db="EMBL/GenBank/DDBJ databases">
        <title>ChiBAC.</title>
        <authorList>
            <person name="Zenner C."/>
            <person name="Hitch T.C.A."/>
            <person name="Clavel T."/>
        </authorList>
    </citation>
    <scope>NUCLEOTIDE SEQUENCE</scope>
    <source>
        <strain evidence="6">DSM 107454</strain>
    </source>
</reference>
<organism evidence="6 7">
    <name type="scientific">Ructibacterium gallinarum</name>
    <dbReference type="NCBI Taxonomy" id="2779355"/>
    <lineage>
        <taxon>Bacteria</taxon>
        <taxon>Bacillati</taxon>
        <taxon>Bacillota</taxon>
        <taxon>Clostridia</taxon>
        <taxon>Eubacteriales</taxon>
        <taxon>Oscillospiraceae</taxon>
        <taxon>Ructibacterium</taxon>
    </lineage>
</organism>
<dbReference type="GO" id="GO:1901982">
    <property type="term" value="F:maltose binding"/>
    <property type="evidence" value="ECO:0007669"/>
    <property type="project" value="TreeGrafter"/>
</dbReference>
<keyword evidence="7" id="KW-1185">Reference proteome</keyword>
<keyword evidence="5" id="KW-0812">Transmembrane</keyword>
<proteinExistence type="inferred from homology"/>
<feature type="transmembrane region" description="Helical" evidence="5">
    <location>
        <begin position="5"/>
        <end position="23"/>
    </location>
</feature>
<dbReference type="EMBL" id="JADCKB010000025">
    <property type="protein sequence ID" value="MBE5040890.1"/>
    <property type="molecule type" value="Genomic_DNA"/>
</dbReference>
<protein>
    <submittedName>
        <fullName evidence="6">Extracellular solute-binding protein</fullName>
    </submittedName>
</protein>
<dbReference type="InterPro" id="IPR006059">
    <property type="entry name" value="SBP"/>
</dbReference>
<evidence type="ECO:0000313" key="7">
    <source>
        <dbReference type="Proteomes" id="UP000806542"/>
    </source>
</evidence>
<dbReference type="Pfam" id="PF13416">
    <property type="entry name" value="SBP_bac_8"/>
    <property type="match status" value="1"/>
</dbReference>
<keyword evidence="4" id="KW-0175">Coiled coil</keyword>
<keyword evidence="5" id="KW-1133">Transmembrane helix</keyword>
<evidence type="ECO:0000256" key="2">
    <source>
        <dbReference type="ARBA" id="ARBA00022448"/>
    </source>
</evidence>
<feature type="coiled-coil region" evidence="4">
    <location>
        <begin position="48"/>
        <end position="75"/>
    </location>
</feature>
<dbReference type="Gene3D" id="3.40.190.10">
    <property type="entry name" value="Periplasmic binding protein-like II"/>
    <property type="match status" value="3"/>
</dbReference>
<keyword evidence="2" id="KW-0813">Transport</keyword>
<dbReference type="Proteomes" id="UP000806542">
    <property type="component" value="Unassembled WGS sequence"/>
</dbReference>
<dbReference type="PANTHER" id="PTHR30061">
    <property type="entry name" value="MALTOSE-BINDING PERIPLASMIC PROTEIN"/>
    <property type="match status" value="1"/>
</dbReference>
<evidence type="ECO:0000256" key="3">
    <source>
        <dbReference type="ARBA" id="ARBA00022729"/>
    </source>
</evidence>
<evidence type="ECO:0000313" key="6">
    <source>
        <dbReference type="EMBL" id="MBE5040890.1"/>
    </source>
</evidence>
<accession>A0A9D5M240</accession>
<dbReference type="RefSeq" id="WP_226393431.1">
    <property type="nucleotide sequence ID" value="NZ_JADCKB010000025.1"/>
</dbReference>
<dbReference type="GO" id="GO:0015768">
    <property type="term" value="P:maltose transport"/>
    <property type="evidence" value="ECO:0007669"/>
    <property type="project" value="TreeGrafter"/>
</dbReference>